<dbReference type="Pfam" id="PF00672">
    <property type="entry name" value="HAMP"/>
    <property type="match status" value="1"/>
</dbReference>
<feature type="domain" description="Methyl-accepting transducer" evidence="7">
    <location>
        <begin position="268"/>
        <end position="511"/>
    </location>
</feature>
<evidence type="ECO:0000256" key="5">
    <source>
        <dbReference type="PROSITE-ProRule" id="PRU00284"/>
    </source>
</evidence>
<gene>
    <name evidence="9" type="ORF">J2S57_006627</name>
</gene>
<dbReference type="PROSITE" id="PS50111">
    <property type="entry name" value="CHEMOTAXIS_TRANSDUC_2"/>
    <property type="match status" value="1"/>
</dbReference>
<accession>A0ABT9PDT0</accession>
<protein>
    <submittedName>
        <fullName evidence="9">Methyl-accepting chemotaxis protein</fullName>
    </submittedName>
</protein>
<proteinExistence type="inferred from homology"/>
<dbReference type="EMBL" id="JAUSQZ010000001">
    <property type="protein sequence ID" value="MDP9830878.1"/>
    <property type="molecule type" value="Genomic_DNA"/>
</dbReference>
<evidence type="ECO:0000259" key="7">
    <source>
        <dbReference type="PROSITE" id="PS50111"/>
    </source>
</evidence>
<keyword evidence="2 6" id="KW-1133">Transmembrane helix</keyword>
<dbReference type="SMART" id="SM00304">
    <property type="entry name" value="HAMP"/>
    <property type="match status" value="1"/>
</dbReference>
<dbReference type="Gene3D" id="1.10.287.950">
    <property type="entry name" value="Methyl-accepting chemotaxis protein"/>
    <property type="match status" value="1"/>
</dbReference>
<keyword evidence="10" id="KW-1185">Reference proteome</keyword>
<dbReference type="PROSITE" id="PS50885">
    <property type="entry name" value="HAMP"/>
    <property type="match status" value="1"/>
</dbReference>
<evidence type="ECO:0000256" key="2">
    <source>
        <dbReference type="ARBA" id="ARBA00022989"/>
    </source>
</evidence>
<dbReference type="PANTHER" id="PTHR32089">
    <property type="entry name" value="METHYL-ACCEPTING CHEMOTAXIS PROTEIN MCPB"/>
    <property type="match status" value="1"/>
</dbReference>
<evidence type="ECO:0000313" key="10">
    <source>
        <dbReference type="Proteomes" id="UP001235712"/>
    </source>
</evidence>
<name>A0ABT9PDT0_9ACTN</name>
<evidence type="ECO:0000256" key="1">
    <source>
        <dbReference type="ARBA" id="ARBA00022692"/>
    </source>
</evidence>
<feature type="transmembrane region" description="Helical" evidence="6">
    <location>
        <begin position="188"/>
        <end position="210"/>
    </location>
</feature>
<evidence type="ECO:0000259" key="8">
    <source>
        <dbReference type="PROSITE" id="PS50885"/>
    </source>
</evidence>
<sequence>MNTVVSRFLDLPTWTKLTALVAASVIALLTCLGLSWDTNHSSSTTSKQLRDLNSADAIALQLNGLAGELKSQVLSSILSDDTARQQDAIKDQAATAQGLVTELDALELPAGSQVTVDRINTVMNEYLSVVDTFVQGAKADPTTARLNWEQVGVDNYLVSAVTANGRAYFAQQVDAAEASQAATARRHFLTMVIAVAVAALVLVVIARFVVTAVTRPLVRVRRSVDAMAEGILTVPADVHSKDEIGQMAVALDRARDQVRAVVTSVSTSATALADSARQMAGNSSTMVASAATSSTQAGEASGVAADVSNNVQAIAKGSEEMDSAIREIARSASEAADVASQAVEVAGSTTAQIGRLGESSAQIATVVEMITSIAEQTNLLALNATIEAARAGESGKGFAVVANEVKDLSRATAQATGEITKWVTSIQTDTGDVVTAIGEISSVIDRIRDYQNVIATAVEEQSSTAAEISRGVMALSDGARGMATNVSTIADATRITTHGLSESEASVAELSRMAAELQSRVNQFTV</sequence>
<reference evidence="9 10" key="1">
    <citation type="submission" date="2023-07" db="EMBL/GenBank/DDBJ databases">
        <title>Sequencing the genomes of 1000 actinobacteria strains.</title>
        <authorList>
            <person name="Klenk H.-P."/>
        </authorList>
    </citation>
    <scope>NUCLEOTIDE SEQUENCE [LARGE SCALE GENOMIC DNA]</scope>
    <source>
        <strain evidence="9 10">DSM 44388</strain>
    </source>
</reference>
<dbReference type="Pfam" id="PF00015">
    <property type="entry name" value="MCPsignal"/>
    <property type="match status" value="1"/>
</dbReference>
<organism evidence="9 10">
    <name type="scientific">Kineosporia succinea</name>
    <dbReference type="NCBI Taxonomy" id="84632"/>
    <lineage>
        <taxon>Bacteria</taxon>
        <taxon>Bacillati</taxon>
        <taxon>Actinomycetota</taxon>
        <taxon>Actinomycetes</taxon>
        <taxon>Kineosporiales</taxon>
        <taxon>Kineosporiaceae</taxon>
        <taxon>Kineosporia</taxon>
    </lineage>
</organism>
<dbReference type="PANTHER" id="PTHR32089:SF112">
    <property type="entry name" value="LYSOZYME-LIKE PROTEIN-RELATED"/>
    <property type="match status" value="1"/>
</dbReference>
<dbReference type="CDD" id="cd06225">
    <property type="entry name" value="HAMP"/>
    <property type="match status" value="1"/>
</dbReference>
<evidence type="ECO:0000313" key="9">
    <source>
        <dbReference type="EMBL" id="MDP9830878.1"/>
    </source>
</evidence>
<dbReference type="SMART" id="SM00283">
    <property type="entry name" value="MA"/>
    <property type="match status" value="1"/>
</dbReference>
<dbReference type="SUPFAM" id="SSF58104">
    <property type="entry name" value="Methyl-accepting chemotaxis protein (MCP) signaling domain"/>
    <property type="match status" value="1"/>
</dbReference>
<evidence type="ECO:0000256" key="6">
    <source>
        <dbReference type="SAM" id="Phobius"/>
    </source>
</evidence>
<evidence type="ECO:0000256" key="3">
    <source>
        <dbReference type="ARBA" id="ARBA00023224"/>
    </source>
</evidence>
<evidence type="ECO:0000256" key="4">
    <source>
        <dbReference type="ARBA" id="ARBA00029447"/>
    </source>
</evidence>
<dbReference type="RefSeq" id="WP_307250115.1">
    <property type="nucleotide sequence ID" value="NZ_JAUSQZ010000001.1"/>
</dbReference>
<dbReference type="InterPro" id="IPR003660">
    <property type="entry name" value="HAMP_dom"/>
</dbReference>
<dbReference type="Proteomes" id="UP001235712">
    <property type="component" value="Unassembled WGS sequence"/>
</dbReference>
<feature type="transmembrane region" description="Helical" evidence="6">
    <location>
        <begin position="17"/>
        <end position="36"/>
    </location>
</feature>
<keyword evidence="6" id="KW-0472">Membrane</keyword>
<dbReference type="InterPro" id="IPR004089">
    <property type="entry name" value="MCPsignal_dom"/>
</dbReference>
<keyword evidence="3 5" id="KW-0807">Transducer</keyword>
<comment type="caution">
    <text evidence="9">The sequence shown here is derived from an EMBL/GenBank/DDBJ whole genome shotgun (WGS) entry which is preliminary data.</text>
</comment>
<feature type="domain" description="HAMP" evidence="8">
    <location>
        <begin position="211"/>
        <end position="263"/>
    </location>
</feature>
<comment type="similarity">
    <text evidence="4">Belongs to the methyl-accepting chemotaxis (MCP) protein family.</text>
</comment>
<keyword evidence="1 6" id="KW-0812">Transmembrane</keyword>